<dbReference type="PANTHER" id="PTHR30096:SF0">
    <property type="entry name" value="4,5-DOPA DIOXYGENASE EXTRADIOL-LIKE PROTEIN"/>
    <property type="match status" value="1"/>
</dbReference>
<dbReference type="CDD" id="cd07363">
    <property type="entry name" value="45_DOPA_Dioxygenase"/>
    <property type="match status" value="1"/>
</dbReference>
<comment type="similarity">
    <text evidence="2">Belongs to the DODA-type extradiol aromatic ring-opening dioxygenase family.</text>
</comment>
<dbReference type="GO" id="GO:0008270">
    <property type="term" value="F:zinc ion binding"/>
    <property type="evidence" value="ECO:0007669"/>
    <property type="project" value="InterPro"/>
</dbReference>
<evidence type="ECO:0000259" key="6">
    <source>
        <dbReference type="Pfam" id="PF02900"/>
    </source>
</evidence>
<keyword evidence="4" id="KW-0862">Zinc</keyword>
<evidence type="ECO:0000256" key="5">
    <source>
        <dbReference type="ARBA" id="ARBA00023002"/>
    </source>
</evidence>
<dbReference type="PANTHER" id="PTHR30096">
    <property type="entry name" value="4,5-DOPA DIOXYGENASE EXTRADIOL-LIKE PROTEIN"/>
    <property type="match status" value="1"/>
</dbReference>
<keyword evidence="7" id="KW-0223">Dioxygenase</keyword>
<dbReference type="Gene3D" id="3.40.830.10">
    <property type="entry name" value="LigB-like"/>
    <property type="match status" value="1"/>
</dbReference>
<dbReference type="SUPFAM" id="SSF53213">
    <property type="entry name" value="LigB-like"/>
    <property type="match status" value="1"/>
</dbReference>
<keyword evidence="3" id="KW-0479">Metal-binding</keyword>
<dbReference type="Pfam" id="PF02900">
    <property type="entry name" value="LigB"/>
    <property type="match status" value="1"/>
</dbReference>
<dbReference type="EMBL" id="JAAIKC010000017">
    <property type="protein sequence ID" value="NEW09410.1"/>
    <property type="molecule type" value="Genomic_DNA"/>
</dbReference>
<reference evidence="7" key="1">
    <citation type="submission" date="2020-02" db="EMBL/GenBank/DDBJ databases">
        <authorList>
            <person name="Shen X.-R."/>
            <person name="Zhang Y.-X."/>
        </authorList>
    </citation>
    <scope>NUCLEOTIDE SEQUENCE</scope>
    <source>
        <strain evidence="7">SYP-B3998</strain>
    </source>
</reference>
<evidence type="ECO:0000313" key="7">
    <source>
        <dbReference type="EMBL" id="NEW09410.1"/>
    </source>
</evidence>
<dbReference type="GO" id="GO:0008198">
    <property type="term" value="F:ferrous iron binding"/>
    <property type="evidence" value="ECO:0007669"/>
    <property type="project" value="InterPro"/>
</dbReference>
<accession>A0A6G4A505</accession>
<sequence length="260" mass="29016">MLPSFYIAHGTPSLTAEQHAYTVFLQKFAKIIPKPNAIVLISAHWKHKVQQISSAFQLDMQCAISGFADELYAVKHSIRGDLALSLHLQQLFQAEGIQCELNDHQSMDRGAWGALHLMYPYSSVPVVVLSVNPKSTPEESYRIGAAIASLREKQVLVLGSGGTVYNLQRLDSNNPVPQEWAIEFEEWLAEQLETWNLEALFNYEVRAPNARIAVPTPEHFAPLLRALGAADTSHKAKLLHHSFRLGTLSLSCWMFGAKTK</sequence>
<evidence type="ECO:0000256" key="3">
    <source>
        <dbReference type="ARBA" id="ARBA00022723"/>
    </source>
</evidence>
<dbReference type="AlphaFoldDB" id="A0A6G4A505"/>
<protein>
    <submittedName>
        <fullName evidence="7">Dioxygenase</fullName>
    </submittedName>
</protein>
<comment type="caution">
    <text evidence="7">The sequence shown here is derived from an EMBL/GenBank/DDBJ whole genome shotgun (WGS) entry which is preliminary data.</text>
</comment>
<feature type="domain" description="Extradiol ring-cleavage dioxygenase class III enzyme subunit B" evidence="6">
    <location>
        <begin position="23"/>
        <end position="247"/>
    </location>
</feature>
<evidence type="ECO:0000256" key="2">
    <source>
        <dbReference type="ARBA" id="ARBA00007581"/>
    </source>
</evidence>
<dbReference type="GO" id="GO:0016702">
    <property type="term" value="F:oxidoreductase activity, acting on single donors with incorporation of molecular oxygen, incorporation of two atoms of oxygen"/>
    <property type="evidence" value="ECO:0007669"/>
    <property type="project" value="UniProtKB-ARBA"/>
</dbReference>
<comment type="cofactor">
    <cofactor evidence="1">
        <name>Zn(2+)</name>
        <dbReference type="ChEBI" id="CHEBI:29105"/>
    </cofactor>
</comment>
<dbReference type="InterPro" id="IPR014436">
    <property type="entry name" value="Extradiol_dOase_DODA"/>
</dbReference>
<keyword evidence="5" id="KW-0560">Oxidoreductase</keyword>
<dbReference type="InterPro" id="IPR004183">
    <property type="entry name" value="Xdiol_dOase_suB"/>
</dbReference>
<organism evidence="7">
    <name type="scientific">Paenibacillus sp. SYP-B3998</name>
    <dbReference type="NCBI Taxonomy" id="2678564"/>
    <lineage>
        <taxon>Bacteria</taxon>
        <taxon>Bacillati</taxon>
        <taxon>Bacillota</taxon>
        <taxon>Bacilli</taxon>
        <taxon>Bacillales</taxon>
        <taxon>Paenibacillaceae</taxon>
        <taxon>Paenibacillus</taxon>
    </lineage>
</organism>
<evidence type="ECO:0000256" key="4">
    <source>
        <dbReference type="ARBA" id="ARBA00022833"/>
    </source>
</evidence>
<dbReference type="PIRSF" id="PIRSF006157">
    <property type="entry name" value="Doxgns_DODA"/>
    <property type="match status" value="1"/>
</dbReference>
<proteinExistence type="inferred from homology"/>
<gene>
    <name evidence="7" type="ORF">GK047_26050</name>
</gene>
<dbReference type="RefSeq" id="WP_163953236.1">
    <property type="nucleotide sequence ID" value="NZ_JAAIKC010000017.1"/>
</dbReference>
<name>A0A6G4A505_9BACL</name>
<evidence type="ECO:0000256" key="1">
    <source>
        <dbReference type="ARBA" id="ARBA00001947"/>
    </source>
</evidence>